<sequence length="407" mass="45995">MTTKLTDVKMSDFRVSEEGAQESPGCSLTRAVEDVGQHSYVQTEALKEKQETLSSLQVHLLHFMCTSLTRLVSVMHFDFALVISGININSIFYSYHIITALSKGSQWLVFQATLSDIETRGETAEQELRSKVRETLVLEGDMEQLQRQTKVLHGRYTSISKENTELQILICEEGDSARVALDGFNSYRYKMEVHRAAVLHAASHTEAYKELEEKRALIQNSRYEAIVKRLHCQLSRAQVVHRQMCEDIYHMERQLAELEKQQESSQDQRRKHNLTQSLPLRHNVGASHDTSSSRRQASLHVNPSAPADTHSVTSRSKHVTLQPPLSRRCPLFGQITCYTPSCVKKYSDESFVLTGCALISTTNSMKTLICDGLSFDSRCRKMSAGLFDSPFQMGRTNLYGPSIVSIV</sequence>
<feature type="compositionally biased region" description="Basic and acidic residues" evidence="1">
    <location>
        <begin position="258"/>
        <end position="268"/>
    </location>
</feature>
<evidence type="ECO:0000313" key="2">
    <source>
        <dbReference type="EMBL" id="KAF0045890.1"/>
    </source>
</evidence>
<dbReference type="Proteomes" id="UP000438429">
    <property type="component" value="Unassembled WGS sequence"/>
</dbReference>
<protein>
    <submittedName>
        <fullName evidence="2">Uncharacterized protein</fullName>
    </submittedName>
</protein>
<feature type="compositionally biased region" description="Polar residues" evidence="1">
    <location>
        <begin position="288"/>
        <end position="301"/>
    </location>
</feature>
<evidence type="ECO:0000313" key="3">
    <source>
        <dbReference type="Proteomes" id="UP000438429"/>
    </source>
</evidence>
<dbReference type="AlphaFoldDB" id="A0A6A4TQM5"/>
<reference evidence="2 3" key="1">
    <citation type="submission" date="2019-06" db="EMBL/GenBank/DDBJ databases">
        <title>Draft genomes of female and male turbot (Scophthalmus maximus).</title>
        <authorList>
            <person name="Xu H."/>
            <person name="Xu X.-W."/>
            <person name="Shao C."/>
            <person name="Chen S."/>
        </authorList>
    </citation>
    <scope>NUCLEOTIDE SEQUENCE [LARGE SCALE GENOMIC DNA]</scope>
    <source>
        <strain evidence="2">Ysfricsl-2016a</strain>
        <tissue evidence="2">Blood</tissue>
    </source>
</reference>
<comment type="caution">
    <text evidence="2">The sequence shown here is derived from an EMBL/GenBank/DDBJ whole genome shotgun (WGS) entry which is preliminary data.</text>
</comment>
<accession>A0A6A4TQM5</accession>
<proteinExistence type="predicted"/>
<organism evidence="2 3">
    <name type="scientific">Scophthalmus maximus</name>
    <name type="common">Turbot</name>
    <name type="synonym">Psetta maxima</name>
    <dbReference type="NCBI Taxonomy" id="52904"/>
    <lineage>
        <taxon>Eukaryota</taxon>
        <taxon>Metazoa</taxon>
        <taxon>Chordata</taxon>
        <taxon>Craniata</taxon>
        <taxon>Vertebrata</taxon>
        <taxon>Euteleostomi</taxon>
        <taxon>Actinopterygii</taxon>
        <taxon>Neopterygii</taxon>
        <taxon>Teleostei</taxon>
        <taxon>Neoteleostei</taxon>
        <taxon>Acanthomorphata</taxon>
        <taxon>Carangaria</taxon>
        <taxon>Pleuronectiformes</taxon>
        <taxon>Pleuronectoidei</taxon>
        <taxon>Scophthalmidae</taxon>
        <taxon>Scophthalmus</taxon>
    </lineage>
</organism>
<feature type="region of interest" description="Disordered" evidence="1">
    <location>
        <begin position="258"/>
        <end position="319"/>
    </location>
</feature>
<name>A0A6A4TQM5_SCOMX</name>
<gene>
    <name evidence="2" type="ORF">F2P81_002419</name>
</gene>
<evidence type="ECO:0000256" key="1">
    <source>
        <dbReference type="SAM" id="MobiDB-lite"/>
    </source>
</evidence>
<dbReference type="EMBL" id="VEVO01000002">
    <property type="protein sequence ID" value="KAF0045890.1"/>
    <property type="molecule type" value="Genomic_DNA"/>
</dbReference>